<sequence>MAAPTLNAFPSFARLELPSLLHSELKQARFPSFSLRIPTLHPIICRASESPTVPPKKRSSNNRNTNNKKKNNKNNNAIASDSNSISNSPLLPPIPTSLPKPPAGFVVDQYGKVLTASRDILATLVDPANNLPLQCVVRREFTSSQGDDCMLLCPADMPIQILKSTSDGWSDVSDEELESILPAAAYALAKIRLYLVHSGYCYTARGEGKGDSLPTKGVEIAHFSLERAHYMIYTPSDPLLFVAVKDQNGMLQIADDELLEDPAIISAIDEETEFNALVEEEAALLDALLGKR</sequence>
<dbReference type="Pfam" id="PF12527">
    <property type="entry name" value="DUF3727"/>
    <property type="match status" value="1"/>
</dbReference>
<feature type="non-terminal residue" evidence="2">
    <location>
        <position position="1"/>
    </location>
</feature>
<dbReference type="PANTHER" id="PTHR36061">
    <property type="match status" value="1"/>
</dbReference>
<accession>A0A371HZT3</accession>
<evidence type="ECO:0000256" key="1">
    <source>
        <dbReference type="SAM" id="MobiDB-lite"/>
    </source>
</evidence>
<name>A0A371HZT3_MUCPR</name>
<comment type="caution">
    <text evidence="2">The sequence shown here is derived from an EMBL/GenBank/DDBJ whole genome shotgun (WGS) entry which is preliminary data.</text>
</comment>
<protein>
    <submittedName>
        <fullName evidence="2">Uncharacterized protein</fullName>
    </submittedName>
</protein>
<evidence type="ECO:0000313" key="2">
    <source>
        <dbReference type="EMBL" id="RDY08317.1"/>
    </source>
</evidence>
<keyword evidence="3" id="KW-1185">Reference proteome</keyword>
<dbReference type="EMBL" id="QJKJ01001299">
    <property type="protein sequence ID" value="RDY08317.1"/>
    <property type="molecule type" value="Genomic_DNA"/>
</dbReference>
<dbReference type="PANTHER" id="PTHR36061:SF4">
    <property type="entry name" value="DUF3727 FAMILY PROTEIN"/>
    <property type="match status" value="1"/>
</dbReference>
<evidence type="ECO:0000313" key="3">
    <source>
        <dbReference type="Proteomes" id="UP000257109"/>
    </source>
</evidence>
<proteinExistence type="predicted"/>
<dbReference type="AlphaFoldDB" id="A0A371HZT3"/>
<dbReference type="OrthoDB" id="1918611at2759"/>
<feature type="compositionally biased region" description="Basic residues" evidence="1">
    <location>
        <begin position="55"/>
        <end position="72"/>
    </location>
</feature>
<dbReference type="STRING" id="157652.A0A371HZT3"/>
<dbReference type="Proteomes" id="UP000257109">
    <property type="component" value="Unassembled WGS sequence"/>
</dbReference>
<dbReference type="InterPro" id="IPR022203">
    <property type="entry name" value="DUF3727"/>
</dbReference>
<organism evidence="2 3">
    <name type="scientific">Mucuna pruriens</name>
    <name type="common">Velvet bean</name>
    <name type="synonym">Dolichos pruriens</name>
    <dbReference type="NCBI Taxonomy" id="157652"/>
    <lineage>
        <taxon>Eukaryota</taxon>
        <taxon>Viridiplantae</taxon>
        <taxon>Streptophyta</taxon>
        <taxon>Embryophyta</taxon>
        <taxon>Tracheophyta</taxon>
        <taxon>Spermatophyta</taxon>
        <taxon>Magnoliopsida</taxon>
        <taxon>eudicotyledons</taxon>
        <taxon>Gunneridae</taxon>
        <taxon>Pentapetalae</taxon>
        <taxon>rosids</taxon>
        <taxon>fabids</taxon>
        <taxon>Fabales</taxon>
        <taxon>Fabaceae</taxon>
        <taxon>Papilionoideae</taxon>
        <taxon>50 kb inversion clade</taxon>
        <taxon>NPAAA clade</taxon>
        <taxon>indigoferoid/millettioid clade</taxon>
        <taxon>Phaseoleae</taxon>
        <taxon>Mucuna</taxon>
    </lineage>
</organism>
<feature type="region of interest" description="Disordered" evidence="1">
    <location>
        <begin position="47"/>
        <end position="93"/>
    </location>
</feature>
<reference evidence="2" key="1">
    <citation type="submission" date="2018-05" db="EMBL/GenBank/DDBJ databases">
        <title>Draft genome of Mucuna pruriens seed.</title>
        <authorList>
            <person name="Nnadi N.E."/>
            <person name="Vos R."/>
            <person name="Hasami M.H."/>
            <person name="Devisetty U.K."/>
            <person name="Aguiy J.C."/>
        </authorList>
    </citation>
    <scope>NUCLEOTIDE SEQUENCE [LARGE SCALE GENOMIC DNA]</scope>
    <source>
        <strain evidence="2">JCA_2017</strain>
    </source>
</reference>
<gene>
    <name evidence="2" type="ORF">CR513_07469</name>
</gene>
<feature type="compositionally biased region" description="Low complexity" evidence="1">
    <location>
        <begin position="73"/>
        <end position="89"/>
    </location>
</feature>